<evidence type="ECO:0000313" key="8">
    <source>
        <dbReference type="Proteomes" id="UP001317001"/>
    </source>
</evidence>
<dbReference type="Gene3D" id="3.40.30.10">
    <property type="entry name" value="Glutaredoxin"/>
    <property type="match status" value="1"/>
</dbReference>
<feature type="transmembrane region" description="Helical" evidence="5">
    <location>
        <begin position="21"/>
        <end position="39"/>
    </location>
</feature>
<evidence type="ECO:0000256" key="3">
    <source>
        <dbReference type="ARBA" id="ARBA00023157"/>
    </source>
</evidence>
<dbReference type="InterPro" id="IPR050553">
    <property type="entry name" value="Thioredoxin_ResA/DsbE_sf"/>
</dbReference>
<comment type="subcellular location">
    <subcellularLocation>
        <location evidence="1">Cell envelope</location>
    </subcellularLocation>
</comment>
<name>A0ABY5NQU7_9FLAO</name>
<keyword evidence="5" id="KW-0472">Membrane</keyword>
<dbReference type="PROSITE" id="PS51352">
    <property type="entry name" value="THIOREDOXIN_2"/>
    <property type="match status" value="1"/>
</dbReference>
<dbReference type="SUPFAM" id="SSF52833">
    <property type="entry name" value="Thioredoxin-like"/>
    <property type="match status" value="1"/>
</dbReference>
<keyword evidence="3" id="KW-1015">Disulfide bond</keyword>
<keyword evidence="5" id="KW-0812">Transmembrane</keyword>
<dbReference type="Pfam" id="PF14289">
    <property type="entry name" value="DUF4369"/>
    <property type="match status" value="1"/>
</dbReference>
<evidence type="ECO:0000256" key="2">
    <source>
        <dbReference type="ARBA" id="ARBA00022748"/>
    </source>
</evidence>
<dbReference type="PANTHER" id="PTHR42852:SF6">
    <property type="entry name" value="THIOL:DISULFIDE INTERCHANGE PROTEIN DSBE"/>
    <property type="match status" value="1"/>
</dbReference>
<dbReference type="CDD" id="cd02966">
    <property type="entry name" value="TlpA_like_family"/>
    <property type="match status" value="1"/>
</dbReference>
<dbReference type="RefSeq" id="WP_257498714.1">
    <property type="nucleotide sequence ID" value="NZ_CP102382.1"/>
</dbReference>
<dbReference type="InterPro" id="IPR036249">
    <property type="entry name" value="Thioredoxin-like_sf"/>
</dbReference>
<dbReference type="InterPro" id="IPR012336">
    <property type="entry name" value="Thioredoxin-like_fold"/>
</dbReference>
<protein>
    <submittedName>
        <fullName evidence="7">AhpC/TSA family protein</fullName>
    </submittedName>
</protein>
<dbReference type="InterPro" id="IPR013766">
    <property type="entry name" value="Thioredoxin_domain"/>
</dbReference>
<sequence length="388" mass="45495">MKILEKVGILLPTFFVNMRKLFYFILLLIPCMLNAQHIIQGKIKNNKKTFKVYLKTFANNDYIKADSATVTNNYFEFKIPNDNRLVYLESTDLDSLVLKLYNTNGTTKIIYDLSNQSYKIKGTAINEGLAKYEKFIAPLVAELKNLSKQKPFIKNTSNFTIEERTAYNQHFWLTQIVKNRIELMQFDFINDNKDNAFSKILIAQKLNGVFKEIDYTYWERFYSNLNENERKTEKAIKLALFLREYESVKIGAKVAPFSLNDTNNTLQSLYENLGEKYTLIDFWSSWCMPCREENPNLVKIYKQYHTLGLNIIGISLDTQKDKWIQAIEKDQLTWLQLSNLRGWNEPLLKNFKVTAIPKTILLNKKGEIIAKDLRGLELEKKLETLFEK</sequence>
<evidence type="ECO:0000313" key="7">
    <source>
        <dbReference type="EMBL" id="UUV20804.1"/>
    </source>
</evidence>
<organism evidence="7 8">
    <name type="scientific">Paenimyroides aestuarii</name>
    <dbReference type="NCBI Taxonomy" id="2968490"/>
    <lineage>
        <taxon>Bacteria</taxon>
        <taxon>Pseudomonadati</taxon>
        <taxon>Bacteroidota</taxon>
        <taxon>Flavobacteriia</taxon>
        <taxon>Flavobacteriales</taxon>
        <taxon>Flavobacteriaceae</taxon>
        <taxon>Paenimyroides</taxon>
    </lineage>
</organism>
<gene>
    <name evidence="7" type="ORF">NPX36_10810</name>
</gene>
<reference evidence="7 8" key="1">
    <citation type="submission" date="2022-08" db="EMBL/GenBank/DDBJ databases">
        <title>Myroides zhujiangensis sp. nov., a novel bacterium isolated from sediment in the Pearl River Estuary.</title>
        <authorList>
            <person name="Cui L."/>
        </authorList>
    </citation>
    <scope>NUCLEOTIDE SEQUENCE [LARGE SCALE GENOMIC DNA]</scope>
    <source>
        <strain evidence="7 8">SCSIO 72103</strain>
    </source>
</reference>
<evidence type="ECO:0000259" key="6">
    <source>
        <dbReference type="PROSITE" id="PS51352"/>
    </source>
</evidence>
<keyword evidence="5" id="KW-1133">Transmembrane helix</keyword>
<evidence type="ECO:0000256" key="4">
    <source>
        <dbReference type="ARBA" id="ARBA00023284"/>
    </source>
</evidence>
<dbReference type="PANTHER" id="PTHR42852">
    <property type="entry name" value="THIOL:DISULFIDE INTERCHANGE PROTEIN DSBE"/>
    <property type="match status" value="1"/>
</dbReference>
<keyword evidence="8" id="KW-1185">Reference proteome</keyword>
<feature type="domain" description="Thioredoxin" evidence="6">
    <location>
        <begin position="248"/>
        <end position="388"/>
    </location>
</feature>
<dbReference type="Pfam" id="PF13905">
    <property type="entry name" value="Thioredoxin_8"/>
    <property type="match status" value="1"/>
</dbReference>
<dbReference type="Proteomes" id="UP001317001">
    <property type="component" value="Chromosome"/>
</dbReference>
<evidence type="ECO:0000256" key="1">
    <source>
        <dbReference type="ARBA" id="ARBA00004196"/>
    </source>
</evidence>
<dbReference type="InterPro" id="IPR025380">
    <property type="entry name" value="DUF4369"/>
</dbReference>
<accession>A0ABY5NQU7</accession>
<proteinExistence type="predicted"/>
<dbReference type="EMBL" id="CP102382">
    <property type="protein sequence ID" value="UUV20804.1"/>
    <property type="molecule type" value="Genomic_DNA"/>
</dbReference>
<keyword evidence="4" id="KW-0676">Redox-active center</keyword>
<evidence type="ECO:0000256" key="5">
    <source>
        <dbReference type="SAM" id="Phobius"/>
    </source>
</evidence>
<keyword evidence="2" id="KW-0201">Cytochrome c-type biogenesis</keyword>